<keyword evidence="2" id="KW-0812">Transmembrane</keyword>
<evidence type="ECO:0000313" key="3">
    <source>
        <dbReference type="EMBL" id="KAF2231034.1"/>
    </source>
</evidence>
<keyword evidence="2" id="KW-0472">Membrane</keyword>
<name>A0A6A6GYZ0_VIRVR</name>
<proteinExistence type="predicted"/>
<feature type="region of interest" description="Disordered" evidence="1">
    <location>
        <begin position="1"/>
        <end position="32"/>
    </location>
</feature>
<accession>A0A6A6GYZ0</accession>
<dbReference type="AlphaFoldDB" id="A0A6A6GYZ0"/>
<keyword evidence="2" id="KW-1133">Transmembrane helix</keyword>
<dbReference type="OrthoDB" id="2596908at2759"/>
<evidence type="ECO:0000256" key="2">
    <source>
        <dbReference type="SAM" id="Phobius"/>
    </source>
</evidence>
<feature type="transmembrane region" description="Helical" evidence="2">
    <location>
        <begin position="242"/>
        <end position="265"/>
    </location>
</feature>
<dbReference type="Proteomes" id="UP000800092">
    <property type="component" value="Unassembled WGS sequence"/>
</dbReference>
<organism evidence="3 4">
    <name type="scientific">Viridothelium virens</name>
    <name type="common">Speckled blister lichen</name>
    <name type="synonym">Trypethelium virens</name>
    <dbReference type="NCBI Taxonomy" id="1048519"/>
    <lineage>
        <taxon>Eukaryota</taxon>
        <taxon>Fungi</taxon>
        <taxon>Dikarya</taxon>
        <taxon>Ascomycota</taxon>
        <taxon>Pezizomycotina</taxon>
        <taxon>Dothideomycetes</taxon>
        <taxon>Dothideomycetes incertae sedis</taxon>
        <taxon>Trypetheliales</taxon>
        <taxon>Trypetheliaceae</taxon>
        <taxon>Viridothelium</taxon>
    </lineage>
</organism>
<protein>
    <submittedName>
        <fullName evidence="3">Uncharacterized protein</fullName>
    </submittedName>
</protein>
<gene>
    <name evidence="3" type="ORF">EV356DRAFT_452798</name>
</gene>
<evidence type="ECO:0000256" key="1">
    <source>
        <dbReference type="SAM" id="MobiDB-lite"/>
    </source>
</evidence>
<evidence type="ECO:0000313" key="4">
    <source>
        <dbReference type="Proteomes" id="UP000800092"/>
    </source>
</evidence>
<feature type="compositionally biased region" description="Low complexity" evidence="1">
    <location>
        <begin position="14"/>
        <end position="28"/>
    </location>
</feature>
<keyword evidence="4" id="KW-1185">Reference proteome</keyword>
<sequence>MDNLEKRQGITAPSSTSSSTGTTPTVSTMPASGNAADFNITQWNEMTAQACSSAIQALNGNAGNPSGMAVCYNVPFLDNSTGVFESEVRLFNLSAPSGEWAGLSMDAISISMSYLGASVAPTRGLMMAKRDVSTMERRQSIMSAMTNKTYIGQIHNSITVNGMTVPQLQSLLIPNITLHALSPQTAQPISTNLSSTDASFVSGVFSQQSTATTDPNAVASASASAMAQKAFVLPGTTFRIPLIGFAITLAWTGLFVLAVGLGTVGRVHYRDQYRKNVKTASVKNVSRI</sequence>
<dbReference type="EMBL" id="ML991832">
    <property type="protein sequence ID" value="KAF2231034.1"/>
    <property type="molecule type" value="Genomic_DNA"/>
</dbReference>
<reference evidence="3" key="1">
    <citation type="journal article" date="2020" name="Stud. Mycol.">
        <title>101 Dothideomycetes genomes: a test case for predicting lifestyles and emergence of pathogens.</title>
        <authorList>
            <person name="Haridas S."/>
            <person name="Albert R."/>
            <person name="Binder M."/>
            <person name="Bloem J."/>
            <person name="Labutti K."/>
            <person name="Salamov A."/>
            <person name="Andreopoulos B."/>
            <person name="Baker S."/>
            <person name="Barry K."/>
            <person name="Bills G."/>
            <person name="Bluhm B."/>
            <person name="Cannon C."/>
            <person name="Castanera R."/>
            <person name="Culley D."/>
            <person name="Daum C."/>
            <person name="Ezra D."/>
            <person name="Gonzalez J."/>
            <person name="Henrissat B."/>
            <person name="Kuo A."/>
            <person name="Liang C."/>
            <person name="Lipzen A."/>
            <person name="Lutzoni F."/>
            <person name="Magnuson J."/>
            <person name="Mondo S."/>
            <person name="Nolan M."/>
            <person name="Ohm R."/>
            <person name="Pangilinan J."/>
            <person name="Park H.-J."/>
            <person name="Ramirez L."/>
            <person name="Alfaro M."/>
            <person name="Sun H."/>
            <person name="Tritt A."/>
            <person name="Yoshinaga Y."/>
            <person name="Zwiers L.-H."/>
            <person name="Turgeon B."/>
            <person name="Goodwin S."/>
            <person name="Spatafora J."/>
            <person name="Crous P."/>
            <person name="Grigoriev I."/>
        </authorList>
    </citation>
    <scope>NUCLEOTIDE SEQUENCE</scope>
    <source>
        <strain evidence="3">Tuck. ex Michener</strain>
    </source>
</reference>